<evidence type="ECO:0000313" key="2">
    <source>
        <dbReference type="EMBL" id="GEU77954.1"/>
    </source>
</evidence>
<gene>
    <name evidence="2" type="ORF">Tci_049932</name>
</gene>
<name>A0A6L2N093_TANCI</name>
<dbReference type="AlphaFoldDB" id="A0A6L2N093"/>
<dbReference type="EMBL" id="BKCJ010007575">
    <property type="protein sequence ID" value="GEU77954.1"/>
    <property type="molecule type" value="Genomic_DNA"/>
</dbReference>
<reference evidence="2" key="1">
    <citation type="journal article" date="2019" name="Sci. Rep.">
        <title>Draft genome of Tanacetum cinerariifolium, the natural source of mosquito coil.</title>
        <authorList>
            <person name="Yamashiro T."/>
            <person name="Shiraishi A."/>
            <person name="Satake H."/>
            <person name="Nakayama K."/>
        </authorList>
    </citation>
    <scope>NUCLEOTIDE SEQUENCE</scope>
</reference>
<protein>
    <submittedName>
        <fullName evidence="2">Uncharacterized protein</fullName>
    </submittedName>
</protein>
<accession>A0A6L2N093</accession>
<feature type="region of interest" description="Disordered" evidence="1">
    <location>
        <begin position="200"/>
        <end position="227"/>
    </location>
</feature>
<feature type="region of interest" description="Disordered" evidence="1">
    <location>
        <begin position="318"/>
        <end position="347"/>
    </location>
</feature>
<comment type="caution">
    <text evidence="2">The sequence shown here is derived from an EMBL/GenBank/DDBJ whole genome shotgun (WGS) entry which is preliminary data.</text>
</comment>
<evidence type="ECO:0000256" key="1">
    <source>
        <dbReference type="SAM" id="MobiDB-lite"/>
    </source>
</evidence>
<organism evidence="2">
    <name type="scientific">Tanacetum cinerariifolium</name>
    <name type="common">Dalmatian daisy</name>
    <name type="synonym">Chrysanthemum cinerariifolium</name>
    <dbReference type="NCBI Taxonomy" id="118510"/>
    <lineage>
        <taxon>Eukaryota</taxon>
        <taxon>Viridiplantae</taxon>
        <taxon>Streptophyta</taxon>
        <taxon>Embryophyta</taxon>
        <taxon>Tracheophyta</taxon>
        <taxon>Spermatophyta</taxon>
        <taxon>Magnoliopsida</taxon>
        <taxon>eudicotyledons</taxon>
        <taxon>Gunneridae</taxon>
        <taxon>Pentapetalae</taxon>
        <taxon>asterids</taxon>
        <taxon>campanulids</taxon>
        <taxon>Asterales</taxon>
        <taxon>Asteraceae</taxon>
        <taxon>Asteroideae</taxon>
        <taxon>Anthemideae</taxon>
        <taxon>Anthemidinae</taxon>
        <taxon>Tanacetum</taxon>
    </lineage>
</organism>
<proteinExistence type="predicted"/>
<feature type="compositionally biased region" description="Low complexity" evidence="1">
    <location>
        <begin position="325"/>
        <end position="345"/>
    </location>
</feature>
<sequence length="557" mass="62136">MLVPATAEEKTSKKNDVKARSLLLMALPNEHQLTFSVVIIQEDLNSKILRSLPLEWNTHKSVGTSTNAQNIAFMTVLSTSSTNDVNTANPVYEACTISPNVNTASPQVSTANFSDNVVYAFMVKNPNGSNLQQPDLEQIHKDDLEAMDLRWRLSLLSVMVKRYFQRIGNKIFINANDIVGYDKSKVECFNYHKMRRFSREHRGQRNQDGWFRNQDNTRKQGNNEDTSSKAMLAIDGVGFDWSDMAEEHVQKSMALMVFSNSEKRHLLPHKKTYTTPTLTHKLFSNMRRAFKGYNEVDIQLFPTMLVQGQIYQGVESTVPVESHHTPTNAPSTSQPPTSTPSMQTTHDAEELATIRHDSPLPRVQSLGSVEGSLTLNELTVLCIKLSKRVDDLQSDLQQKKLTARVVLSDDEEDLEDPSKHGRKIAEIDENLSISLVQEDSKIQRRTSANTEILLDQEEPTKLVEDIGICEKGENKISTVIPEVSTAVENLVFFIIAVQTPGSGISILLAVGTPFTGSGNLYCQWELSPGSGNALCILSQQSSLKLDAPSALKFSRIK</sequence>